<evidence type="ECO:0000313" key="5">
    <source>
        <dbReference type="Proteomes" id="UP000599688"/>
    </source>
</evidence>
<evidence type="ECO:0000259" key="3">
    <source>
        <dbReference type="Pfam" id="PF00589"/>
    </source>
</evidence>
<evidence type="ECO:0000256" key="1">
    <source>
        <dbReference type="ARBA" id="ARBA00023125"/>
    </source>
</evidence>
<evidence type="ECO:0000256" key="2">
    <source>
        <dbReference type="ARBA" id="ARBA00023172"/>
    </source>
</evidence>
<dbReference type="Gene3D" id="1.10.150.130">
    <property type="match status" value="1"/>
</dbReference>
<dbReference type="GO" id="GO:0006310">
    <property type="term" value="P:DNA recombination"/>
    <property type="evidence" value="ECO:0007669"/>
    <property type="project" value="UniProtKB-KW"/>
</dbReference>
<protein>
    <submittedName>
        <fullName evidence="4">Transposase</fullName>
    </submittedName>
</protein>
<dbReference type="SUPFAM" id="SSF56349">
    <property type="entry name" value="DNA breaking-rejoining enzymes"/>
    <property type="match status" value="1"/>
</dbReference>
<keyword evidence="5" id="KW-1185">Reference proteome</keyword>
<dbReference type="Proteomes" id="UP000599688">
    <property type="component" value="Unassembled WGS sequence"/>
</dbReference>
<dbReference type="GO" id="GO:0003677">
    <property type="term" value="F:DNA binding"/>
    <property type="evidence" value="ECO:0007669"/>
    <property type="project" value="UniProtKB-KW"/>
</dbReference>
<organism evidence="4 5">
    <name type="scientific">Psychroflexus salis</name>
    <dbReference type="NCBI Taxonomy" id="1526574"/>
    <lineage>
        <taxon>Bacteria</taxon>
        <taxon>Pseudomonadati</taxon>
        <taxon>Bacteroidota</taxon>
        <taxon>Flavobacteriia</taxon>
        <taxon>Flavobacteriales</taxon>
        <taxon>Flavobacteriaceae</taxon>
        <taxon>Psychroflexus</taxon>
    </lineage>
</organism>
<dbReference type="InterPro" id="IPR011010">
    <property type="entry name" value="DNA_brk_join_enz"/>
</dbReference>
<gene>
    <name evidence="4" type="ORF">GCM10010831_11790</name>
</gene>
<comment type="caution">
    <text evidence="4">The sequence shown here is derived from an EMBL/GenBank/DDBJ whole genome shotgun (WGS) entry which is preliminary data.</text>
</comment>
<feature type="domain" description="Tyr recombinase" evidence="3">
    <location>
        <begin position="262"/>
        <end position="408"/>
    </location>
</feature>
<keyword evidence="2" id="KW-0233">DNA recombination</keyword>
<dbReference type="InterPro" id="IPR002104">
    <property type="entry name" value="Integrase_catalytic"/>
</dbReference>
<evidence type="ECO:0000313" key="4">
    <source>
        <dbReference type="EMBL" id="GGE11991.1"/>
    </source>
</evidence>
<dbReference type="GO" id="GO:0015074">
    <property type="term" value="P:DNA integration"/>
    <property type="evidence" value="ECO:0007669"/>
    <property type="project" value="InterPro"/>
</dbReference>
<keyword evidence="1" id="KW-0238">DNA-binding</keyword>
<dbReference type="InterPro" id="IPR010998">
    <property type="entry name" value="Integrase_recombinase_N"/>
</dbReference>
<dbReference type="InterPro" id="IPR013762">
    <property type="entry name" value="Integrase-like_cat_sf"/>
</dbReference>
<dbReference type="EMBL" id="BMGL01000006">
    <property type="protein sequence ID" value="GGE11991.1"/>
    <property type="molecule type" value="Genomic_DNA"/>
</dbReference>
<proteinExistence type="predicted"/>
<accession>A0A916ZSK6</accession>
<reference evidence="4 5" key="1">
    <citation type="journal article" date="2014" name="Int. J. Syst. Evol. Microbiol.">
        <title>Complete genome sequence of Corynebacterium casei LMG S-19264T (=DSM 44701T), isolated from a smear-ripened cheese.</title>
        <authorList>
            <consortium name="US DOE Joint Genome Institute (JGI-PGF)"/>
            <person name="Walter F."/>
            <person name="Albersmeier A."/>
            <person name="Kalinowski J."/>
            <person name="Ruckert C."/>
        </authorList>
    </citation>
    <scope>NUCLEOTIDE SEQUENCE [LARGE SCALE GENOMIC DNA]</scope>
    <source>
        <strain evidence="4 5">CGMCC 1.12925</strain>
    </source>
</reference>
<dbReference type="RefSeq" id="WP_188405890.1">
    <property type="nucleotide sequence ID" value="NZ_BMGL01000006.1"/>
</dbReference>
<dbReference type="AlphaFoldDB" id="A0A916ZSK6"/>
<sequence>MARINFLYRSKKDNANLKVRLQAKEKSQNKYFQLEASTEIHTTKEFFTTTRNKKRGLTANEKNEITDFYNKIEPIEKFILEQYENDYPKPDQKDWLKNVMFDYYNPIELEEKRSDILTDNIQLIIDTANTRENAQKQLGISKSRINSYKNLLNIINKYQSFKTDKRKFRIKDVNQSFARNFLNWMINDQSYADSYALKKVDDLKTVCKDAEIDNVEVSSQLEKIKGGKVDNENIIYLSPDELDKIESLELNSEALENARKWLILGCSIGQRGGDLLNLTENNINNINGLEVIQLKQQKTKANVTIPVLEKTAEILENGFPRKISIQKFNDYIKKLCELAELDEPTKGRKYDKTKKRRILGTYPKHDLVSSHICRRSFATNLYGVMPTTLIMKITAHKTEKMLLQYIGKSDLDYAQQIADFYELQRMKNQKESVLKVVDNKEAVNQ</sequence>
<dbReference type="Pfam" id="PF00589">
    <property type="entry name" value="Phage_integrase"/>
    <property type="match status" value="1"/>
</dbReference>
<name>A0A916ZSK6_9FLAO</name>
<dbReference type="Gene3D" id="1.10.443.10">
    <property type="entry name" value="Intergrase catalytic core"/>
    <property type="match status" value="1"/>
</dbReference>